<evidence type="ECO:0000259" key="3">
    <source>
        <dbReference type="Pfam" id="PF02557"/>
    </source>
</evidence>
<proteinExistence type="predicted"/>
<keyword evidence="2" id="KW-0732">Signal</keyword>
<feature type="signal peptide" evidence="2">
    <location>
        <begin position="1"/>
        <end position="28"/>
    </location>
</feature>
<dbReference type="InterPro" id="IPR003709">
    <property type="entry name" value="VanY-like_core_dom"/>
</dbReference>
<feature type="domain" description="D-alanyl-D-alanine carboxypeptidase-like core" evidence="3">
    <location>
        <begin position="94"/>
        <end position="188"/>
    </location>
</feature>
<dbReference type="Proteomes" id="UP000199009">
    <property type="component" value="Chromosome I"/>
</dbReference>
<dbReference type="EMBL" id="LT629692">
    <property type="protein sequence ID" value="SDG39520.1"/>
    <property type="molecule type" value="Genomic_DNA"/>
</dbReference>
<accession>A0A1G7TYF7</accession>
<keyword evidence="4" id="KW-0645">Protease</keyword>
<dbReference type="AlphaFoldDB" id="A0A1G7TYF7"/>
<evidence type="ECO:0000256" key="1">
    <source>
        <dbReference type="SAM" id="MobiDB-lite"/>
    </source>
</evidence>
<feature type="region of interest" description="Disordered" evidence="1">
    <location>
        <begin position="39"/>
        <end position="71"/>
    </location>
</feature>
<sequence length="220" mass="22827">MTQTTRIRPRRILATGAATVLMASAAIAGIVASQAASSGEAPTFSSTVTPAFDDGPHQGSPGVPGGAGGLTEADGILPDGVGVFDGEYPAVANIHADLLKAVRAAADDASADGIRFIVNSGWRSAAYQDQLLQDALAQYGSESEAARWVLTAETSAHVAGDAIDIGPVDAQSWLSQYGAAYGLCQTYANEMWHFELRPEAITDGCPASYSDPTEDPRTQR</sequence>
<keyword evidence="4" id="KW-0378">Hydrolase</keyword>
<dbReference type="CDD" id="cd14846">
    <property type="entry name" value="Peptidase_M15_like"/>
    <property type="match status" value="1"/>
</dbReference>
<keyword evidence="5" id="KW-1185">Reference proteome</keyword>
<name>A0A1G7TYF7_9MICO</name>
<keyword evidence="4" id="KW-0121">Carboxypeptidase</keyword>
<organism evidence="4 5">
    <name type="scientific">Microbacterium pygmaeum</name>
    <dbReference type="NCBI Taxonomy" id="370764"/>
    <lineage>
        <taxon>Bacteria</taxon>
        <taxon>Bacillati</taxon>
        <taxon>Actinomycetota</taxon>
        <taxon>Actinomycetes</taxon>
        <taxon>Micrococcales</taxon>
        <taxon>Microbacteriaceae</taxon>
        <taxon>Microbacterium</taxon>
    </lineage>
</organism>
<gene>
    <name evidence="4" type="ORF">SAMN04489810_0179</name>
</gene>
<dbReference type="Gene3D" id="3.30.1380.10">
    <property type="match status" value="1"/>
</dbReference>
<reference evidence="4 5" key="1">
    <citation type="submission" date="2016-10" db="EMBL/GenBank/DDBJ databases">
        <authorList>
            <person name="de Groot N.N."/>
        </authorList>
    </citation>
    <scope>NUCLEOTIDE SEQUENCE [LARGE SCALE GENOMIC DNA]</scope>
    <source>
        <strain evidence="4 5">DSM 23142</strain>
    </source>
</reference>
<evidence type="ECO:0000256" key="2">
    <source>
        <dbReference type="SAM" id="SignalP"/>
    </source>
</evidence>
<feature type="chain" id="PRO_5039015499" evidence="2">
    <location>
        <begin position="29"/>
        <end position="220"/>
    </location>
</feature>
<protein>
    <submittedName>
        <fullName evidence="4">D-alanyl-D-alanine carboxypeptidase</fullName>
    </submittedName>
</protein>
<dbReference type="SUPFAM" id="SSF55166">
    <property type="entry name" value="Hedgehog/DD-peptidase"/>
    <property type="match status" value="1"/>
</dbReference>
<dbReference type="InterPro" id="IPR009045">
    <property type="entry name" value="Zn_M74/Hedgehog-like"/>
</dbReference>
<dbReference type="GO" id="GO:0004180">
    <property type="term" value="F:carboxypeptidase activity"/>
    <property type="evidence" value="ECO:0007669"/>
    <property type="project" value="UniProtKB-KW"/>
</dbReference>
<dbReference type="Pfam" id="PF02557">
    <property type="entry name" value="VanY"/>
    <property type="match status" value="1"/>
</dbReference>
<dbReference type="STRING" id="370764.SAMN04489810_0179"/>
<evidence type="ECO:0000313" key="5">
    <source>
        <dbReference type="Proteomes" id="UP000199009"/>
    </source>
</evidence>
<dbReference type="RefSeq" id="WP_197672999.1">
    <property type="nucleotide sequence ID" value="NZ_LT629692.1"/>
</dbReference>
<evidence type="ECO:0000313" key="4">
    <source>
        <dbReference type="EMBL" id="SDG39520.1"/>
    </source>
</evidence>
<dbReference type="GO" id="GO:0006508">
    <property type="term" value="P:proteolysis"/>
    <property type="evidence" value="ECO:0007669"/>
    <property type="project" value="InterPro"/>
</dbReference>